<evidence type="ECO:0000313" key="2">
    <source>
        <dbReference type="EMBL" id="KAG7366317.1"/>
    </source>
</evidence>
<feature type="compositionally biased region" description="Basic residues" evidence="1">
    <location>
        <begin position="1"/>
        <end position="10"/>
    </location>
</feature>
<feature type="region of interest" description="Disordered" evidence="1">
    <location>
        <begin position="92"/>
        <end position="111"/>
    </location>
</feature>
<protein>
    <submittedName>
        <fullName evidence="2">Uncharacterized protein</fullName>
    </submittedName>
</protein>
<accession>A0A9K3LQL0</accession>
<sequence length="278" mass="31086">MWLTSRKPHAKTSPATSTTNSVQQQDDENIVGRDTSSDSSLVPKAKKDDWESSLPLDWTRMGKKRKRKEEDDDEDCNNPSNCSCRRRHVRPANAAASTVPNATNISSTQSKVNRTKLHGQAIFCLHELDPQWVQGYFVPIGSTKPWGLLAVQEEIDDCLACADGGYRRVSLTVYPPATKSTASTTSRSRKRTLINMDWTGGDMMTLYHPDHGEMTAEQLVTGHKALPLLHKYFQGLLDRLQPREEPPISKKENTSVLDWLPDVAVVKGTMTLILPEES</sequence>
<reference evidence="2" key="2">
    <citation type="submission" date="2021-04" db="EMBL/GenBank/DDBJ databases">
        <authorList>
            <person name="Podell S."/>
        </authorList>
    </citation>
    <scope>NUCLEOTIDE SEQUENCE</scope>
    <source>
        <strain evidence="2">Hildebrandi</strain>
    </source>
</reference>
<name>A0A9K3LQL0_9STRA</name>
<feature type="compositionally biased region" description="Polar residues" evidence="1">
    <location>
        <begin position="13"/>
        <end position="24"/>
    </location>
</feature>
<feature type="compositionally biased region" description="Polar residues" evidence="1">
    <location>
        <begin position="95"/>
        <end position="111"/>
    </location>
</feature>
<organism evidence="2 3">
    <name type="scientific">Nitzschia inconspicua</name>
    <dbReference type="NCBI Taxonomy" id="303405"/>
    <lineage>
        <taxon>Eukaryota</taxon>
        <taxon>Sar</taxon>
        <taxon>Stramenopiles</taxon>
        <taxon>Ochrophyta</taxon>
        <taxon>Bacillariophyta</taxon>
        <taxon>Bacillariophyceae</taxon>
        <taxon>Bacillariophycidae</taxon>
        <taxon>Bacillariales</taxon>
        <taxon>Bacillariaceae</taxon>
        <taxon>Nitzschia</taxon>
    </lineage>
</organism>
<comment type="caution">
    <text evidence="2">The sequence shown here is derived from an EMBL/GenBank/DDBJ whole genome shotgun (WGS) entry which is preliminary data.</text>
</comment>
<proteinExistence type="predicted"/>
<reference evidence="2" key="1">
    <citation type="journal article" date="2021" name="Sci. Rep.">
        <title>Diploid genomic architecture of Nitzschia inconspicua, an elite biomass production diatom.</title>
        <authorList>
            <person name="Oliver A."/>
            <person name="Podell S."/>
            <person name="Pinowska A."/>
            <person name="Traller J.C."/>
            <person name="Smith S.R."/>
            <person name="McClure R."/>
            <person name="Beliaev A."/>
            <person name="Bohutskyi P."/>
            <person name="Hill E.A."/>
            <person name="Rabines A."/>
            <person name="Zheng H."/>
            <person name="Allen L.Z."/>
            <person name="Kuo A."/>
            <person name="Grigoriev I.V."/>
            <person name="Allen A.E."/>
            <person name="Hazlebeck D."/>
            <person name="Allen E.E."/>
        </authorList>
    </citation>
    <scope>NUCLEOTIDE SEQUENCE</scope>
    <source>
        <strain evidence="2">Hildebrandi</strain>
    </source>
</reference>
<evidence type="ECO:0000256" key="1">
    <source>
        <dbReference type="SAM" id="MobiDB-lite"/>
    </source>
</evidence>
<keyword evidence="3" id="KW-1185">Reference proteome</keyword>
<gene>
    <name evidence="2" type="ORF">IV203_028987</name>
</gene>
<evidence type="ECO:0000313" key="3">
    <source>
        <dbReference type="Proteomes" id="UP000693970"/>
    </source>
</evidence>
<dbReference type="OrthoDB" id="57576at2759"/>
<feature type="region of interest" description="Disordered" evidence="1">
    <location>
        <begin position="1"/>
        <end position="87"/>
    </location>
</feature>
<dbReference type="EMBL" id="JAGRRH010000007">
    <property type="protein sequence ID" value="KAG7366317.1"/>
    <property type="molecule type" value="Genomic_DNA"/>
</dbReference>
<dbReference type="AlphaFoldDB" id="A0A9K3LQL0"/>
<dbReference type="Proteomes" id="UP000693970">
    <property type="component" value="Unassembled WGS sequence"/>
</dbReference>